<sequence>MGTKNKGVTIKLDESFFDNLFEPKRRKLEKELGMKITQLKFSRMIKGLKLNVNLKNTLKNGKIKTFRKK</sequence>
<dbReference type="EMBL" id="LAZR01018379">
    <property type="protein sequence ID" value="KKL96632.1"/>
    <property type="molecule type" value="Genomic_DNA"/>
</dbReference>
<accession>A0A0F9JC26</accession>
<name>A0A0F9JC26_9ZZZZ</name>
<gene>
    <name evidence="1" type="ORF">LCGC14_1842570</name>
</gene>
<dbReference type="AlphaFoldDB" id="A0A0F9JC26"/>
<reference evidence="1" key="1">
    <citation type="journal article" date="2015" name="Nature">
        <title>Complex archaea that bridge the gap between prokaryotes and eukaryotes.</title>
        <authorList>
            <person name="Spang A."/>
            <person name="Saw J.H."/>
            <person name="Jorgensen S.L."/>
            <person name="Zaremba-Niedzwiedzka K."/>
            <person name="Martijn J."/>
            <person name="Lind A.E."/>
            <person name="van Eijk R."/>
            <person name="Schleper C."/>
            <person name="Guy L."/>
            <person name="Ettema T.J."/>
        </authorList>
    </citation>
    <scope>NUCLEOTIDE SEQUENCE</scope>
</reference>
<organism evidence="1">
    <name type="scientific">marine sediment metagenome</name>
    <dbReference type="NCBI Taxonomy" id="412755"/>
    <lineage>
        <taxon>unclassified sequences</taxon>
        <taxon>metagenomes</taxon>
        <taxon>ecological metagenomes</taxon>
    </lineage>
</organism>
<evidence type="ECO:0000313" key="1">
    <source>
        <dbReference type="EMBL" id="KKL96632.1"/>
    </source>
</evidence>
<protein>
    <submittedName>
        <fullName evidence="1">Uncharacterized protein</fullName>
    </submittedName>
</protein>
<proteinExistence type="predicted"/>
<comment type="caution">
    <text evidence="1">The sequence shown here is derived from an EMBL/GenBank/DDBJ whole genome shotgun (WGS) entry which is preliminary data.</text>
</comment>